<reference evidence="2" key="1">
    <citation type="journal article" date="2014" name="Int. J. Syst. Evol. Microbiol.">
        <title>Complete genome sequence of Corynebacterium casei LMG S-19264T (=DSM 44701T), isolated from a smear-ripened cheese.</title>
        <authorList>
            <consortium name="US DOE Joint Genome Institute (JGI-PGF)"/>
            <person name="Walter F."/>
            <person name="Albersmeier A."/>
            <person name="Kalinowski J."/>
            <person name="Ruckert C."/>
        </authorList>
    </citation>
    <scope>NUCLEOTIDE SEQUENCE</scope>
    <source>
        <strain evidence="2">JCM 13306</strain>
    </source>
</reference>
<evidence type="ECO:0000313" key="3">
    <source>
        <dbReference type="Proteomes" id="UP000623958"/>
    </source>
</evidence>
<dbReference type="Gene3D" id="2.40.360.10">
    <property type="entry name" value="YmcC-like"/>
    <property type="match status" value="1"/>
</dbReference>
<name>A0A919F7C1_9XANT</name>
<reference evidence="2" key="2">
    <citation type="submission" date="2020-09" db="EMBL/GenBank/DDBJ databases">
        <authorList>
            <person name="Sun Q."/>
            <person name="Ohkuma M."/>
        </authorList>
    </citation>
    <scope>NUCLEOTIDE SEQUENCE</scope>
    <source>
        <strain evidence="2">JCM 13306</strain>
    </source>
</reference>
<organism evidence="2 3">
    <name type="scientific">Xanthomonas boreopolis</name>
    <dbReference type="NCBI Taxonomy" id="86183"/>
    <lineage>
        <taxon>Bacteria</taxon>
        <taxon>Pseudomonadati</taxon>
        <taxon>Pseudomonadota</taxon>
        <taxon>Gammaproteobacteria</taxon>
        <taxon>Lysobacterales</taxon>
        <taxon>Lysobacteraceae</taxon>
        <taxon>Xanthomonas</taxon>
    </lineage>
</organism>
<dbReference type="Pfam" id="PF11102">
    <property type="entry name" value="YjbF"/>
    <property type="match status" value="1"/>
</dbReference>
<keyword evidence="1" id="KW-1133">Transmembrane helix</keyword>
<keyword evidence="1" id="KW-0472">Membrane</keyword>
<dbReference type="InterPro" id="IPR023373">
    <property type="entry name" value="YmcC_sf"/>
</dbReference>
<proteinExistence type="predicted"/>
<evidence type="ECO:0000256" key="1">
    <source>
        <dbReference type="SAM" id="Phobius"/>
    </source>
</evidence>
<dbReference type="RefSeq" id="WP_434028987.1">
    <property type="nucleotide sequence ID" value="NZ_BNBA01000009.1"/>
</dbReference>
<evidence type="ECO:0000313" key="2">
    <source>
        <dbReference type="EMBL" id="GHH52062.1"/>
    </source>
</evidence>
<keyword evidence="3" id="KW-1185">Reference proteome</keyword>
<sequence>MKAGGRQSLSTLARIGFGASIAMAMLVVAGCTSVSRATTDAIRLAFKRQDITPTAQQVDAVPYPQLLLHSSDISGVLILGYVDEGRQAWMAGREAVLYLQSNGLLSGMSDSRRNSNVRVEGEDPFRNLARLEGPAKVQRRYDWMPGYHYDVPVTGELRRIGTETVTLPNRTLQLVRYEETLEGPGISGTNVYWADQNGFIWKSRQYLAPGQTVEIEQLKPYLPANS</sequence>
<dbReference type="InterPro" id="IPR021308">
    <property type="entry name" value="GfcB"/>
</dbReference>
<dbReference type="AlphaFoldDB" id="A0A919F7C1"/>
<comment type="caution">
    <text evidence="2">The sequence shown here is derived from an EMBL/GenBank/DDBJ whole genome shotgun (WGS) entry which is preliminary data.</text>
</comment>
<dbReference type="EMBL" id="BNBA01000009">
    <property type="protein sequence ID" value="GHH52062.1"/>
    <property type="molecule type" value="Genomic_DNA"/>
</dbReference>
<accession>A0A919F7C1</accession>
<feature type="transmembrane region" description="Helical" evidence="1">
    <location>
        <begin position="12"/>
        <end position="30"/>
    </location>
</feature>
<gene>
    <name evidence="2" type="primary">wbfD</name>
    <name evidence="2" type="ORF">GCM10009090_15240</name>
</gene>
<dbReference type="Proteomes" id="UP000623958">
    <property type="component" value="Unassembled WGS sequence"/>
</dbReference>
<keyword evidence="1" id="KW-0812">Transmembrane</keyword>
<protein>
    <recommendedName>
        <fullName evidence="4">Group 4 capsule polysaccharide lipoprotein gfcB, YjbF</fullName>
    </recommendedName>
</protein>
<evidence type="ECO:0008006" key="4">
    <source>
        <dbReference type="Google" id="ProtNLM"/>
    </source>
</evidence>
<dbReference type="PROSITE" id="PS51257">
    <property type="entry name" value="PROKAR_LIPOPROTEIN"/>
    <property type="match status" value="1"/>
</dbReference>
<dbReference type="SUPFAM" id="SSF159270">
    <property type="entry name" value="YmcC-like"/>
    <property type="match status" value="1"/>
</dbReference>